<keyword evidence="2 5" id="KW-0813">Transport</keyword>
<dbReference type="PANTHER" id="PTHR30222">
    <property type="entry name" value="SPERMIDINE/PUTRESCINE-BINDING PERIPLASMIC PROTEIN"/>
    <property type="match status" value="1"/>
</dbReference>
<evidence type="ECO:0000256" key="3">
    <source>
        <dbReference type="ARBA" id="ARBA00022729"/>
    </source>
</evidence>
<gene>
    <name evidence="6" type="ORF">AWR36_006675</name>
</gene>
<dbReference type="InterPro" id="IPR001188">
    <property type="entry name" value="Sperm_putr-bd"/>
</dbReference>
<dbReference type="PANTHER" id="PTHR30222:SF12">
    <property type="entry name" value="NORSPERMIDINE SENSOR"/>
    <property type="match status" value="1"/>
</dbReference>
<dbReference type="PIRSF" id="PIRSF019574">
    <property type="entry name" value="Periplasmic_polyamine_BP"/>
    <property type="match status" value="1"/>
</dbReference>
<evidence type="ECO:0000313" key="7">
    <source>
        <dbReference type="Proteomes" id="UP000218427"/>
    </source>
</evidence>
<dbReference type="SUPFAM" id="SSF53850">
    <property type="entry name" value="Periplasmic binding protein-like II"/>
    <property type="match status" value="1"/>
</dbReference>
<accession>A0ABX4HZY9</accession>
<comment type="subcellular location">
    <subcellularLocation>
        <location evidence="1 5">Periplasm</location>
    </subcellularLocation>
</comment>
<name>A0ABX4HZY9_9GAMM</name>
<keyword evidence="4 5" id="KW-0574">Periplasm</keyword>
<comment type="function">
    <text evidence="5">Required for the activity of the bacterial periplasmic transport system of putrescine.</text>
</comment>
<evidence type="ECO:0000313" key="6">
    <source>
        <dbReference type="EMBL" id="PCO05694.1"/>
    </source>
</evidence>
<dbReference type="Proteomes" id="UP000218427">
    <property type="component" value="Unassembled WGS sequence"/>
</dbReference>
<dbReference type="Gene3D" id="3.40.190.10">
    <property type="entry name" value="Periplasmic binding protein-like II"/>
    <property type="match status" value="2"/>
</dbReference>
<comment type="caution">
    <text evidence="6">The sequence shown here is derived from an EMBL/GenBank/DDBJ whole genome shotgun (WGS) entry which is preliminary data.</text>
</comment>
<keyword evidence="7" id="KW-1185">Reference proteome</keyword>
<protein>
    <recommendedName>
        <fullName evidence="5">Putrescine-binding periplasmic protein</fullName>
    </recommendedName>
</protein>
<proteinExistence type="inferred from homology"/>
<organism evidence="6 7">
    <name type="scientific">Microbulbifer flavimaris</name>
    <dbReference type="NCBI Taxonomy" id="1781068"/>
    <lineage>
        <taxon>Bacteria</taxon>
        <taxon>Pseudomonadati</taxon>
        <taxon>Pseudomonadota</taxon>
        <taxon>Gammaproteobacteria</taxon>
        <taxon>Cellvibrionales</taxon>
        <taxon>Microbulbiferaceae</taxon>
        <taxon>Microbulbifer</taxon>
    </lineage>
</organism>
<dbReference type="Pfam" id="PF13416">
    <property type="entry name" value="SBP_bac_8"/>
    <property type="match status" value="1"/>
</dbReference>
<sequence length="374" mass="42706">MLARKQEDIMQALKLLTYALLLTLAAALQVDARELHVANWSYYIAEDTLAEFEAETGIKVHYTEFDDIEELEQMWIDEGKRFDVIVPGSDNIASYISAGLLEPLDRNRLTGWGRNDPSFMQRLHYSDPENKYAFPYLWGTVGIGYNVQAVQKAFGGRLPEDSWDLLFDPDRLALLDHCGVTLMRSPEEIFDVGLKFLDKDPNSMSMAHQYMVANLLAKVRLHVTDFDSGDYVENLASGKHCMVHGWNGDILEAQEMAREAGQPFDIRYITPREGFPLWIDVLAIPSNALNKSDAYQFLSYLLRPEVIAKITNETQFANANLEARGLVDPELLRNPVVYPDSQSLANSWIPKPTKSRVLALRHRLWQRIIERENL</sequence>
<comment type="similarity">
    <text evidence="5">Belongs to the bacterial solute-binding protein PotD/PotF family.</text>
</comment>
<evidence type="ECO:0000256" key="4">
    <source>
        <dbReference type="ARBA" id="ARBA00022764"/>
    </source>
</evidence>
<evidence type="ECO:0000256" key="5">
    <source>
        <dbReference type="PIRNR" id="PIRNR019574"/>
    </source>
</evidence>
<evidence type="ECO:0000256" key="1">
    <source>
        <dbReference type="ARBA" id="ARBA00004418"/>
    </source>
</evidence>
<reference evidence="6" key="1">
    <citation type="submission" date="2017-08" db="EMBL/GenBank/DDBJ databases">
        <title>Microbulbifer marisrubri sp. nov., a halophilic alphaproteobacterium isolated from marine sediment of the Yellow Sea, China.</title>
        <authorList>
            <person name="Zhang G."/>
            <person name="Xiong Q."/>
        </authorList>
    </citation>
    <scope>NUCLEOTIDE SEQUENCE [LARGE SCALE GENOMIC DNA]</scope>
    <source>
        <strain evidence="6">WRN-8</strain>
    </source>
</reference>
<evidence type="ECO:0000256" key="2">
    <source>
        <dbReference type="ARBA" id="ARBA00022448"/>
    </source>
</evidence>
<dbReference type="InterPro" id="IPR006059">
    <property type="entry name" value="SBP"/>
</dbReference>
<keyword evidence="3" id="KW-0732">Signal</keyword>
<dbReference type="EMBL" id="LRFG02000002">
    <property type="protein sequence ID" value="PCO05694.1"/>
    <property type="molecule type" value="Genomic_DNA"/>
</dbReference>
<dbReference type="PRINTS" id="PR00909">
    <property type="entry name" value="SPERMDNBNDNG"/>
</dbReference>